<evidence type="ECO:0000256" key="2">
    <source>
        <dbReference type="SAM" id="SignalP"/>
    </source>
</evidence>
<accession>A0ABW3RIR6</accession>
<dbReference type="Gene3D" id="3.40.50.1820">
    <property type="entry name" value="alpha/beta hydrolase"/>
    <property type="match status" value="1"/>
</dbReference>
<comment type="caution">
    <text evidence="4">The sequence shown here is derived from an EMBL/GenBank/DDBJ whole genome shotgun (WGS) entry which is preliminary data.</text>
</comment>
<evidence type="ECO:0000259" key="3">
    <source>
        <dbReference type="Pfam" id="PF02129"/>
    </source>
</evidence>
<evidence type="ECO:0000313" key="4">
    <source>
        <dbReference type="EMBL" id="MFD1164746.1"/>
    </source>
</evidence>
<dbReference type="EC" id="3.4.-.-" evidence="4"/>
<proteinExistence type="predicted"/>
<dbReference type="InterPro" id="IPR029058">
    <property type="entry name" value="AB_hydrolase_fold"/>
</dbReference>
<dbReference type="RefSeq" id="WP_380894808.1">
    <property type="nucleotide sequence ID" value="NZ_JBHTKY010000003.1"/>
</dbReference>
<sequence>MKSYFLALILLCSCTMGFTQSFEGNWKGDLKVSGMEMPLIFGLKYNGEWEGTMQSPKQSTNKFPLTSVVSEGDSIFLEMKNLGIKYAGKISADRNSIDGKFQQGGLKVDLILNKLTEAQAQKASSMKRSQRVNPPYSYDTVDVNFENTIDKVTLAGTITKPKEAGKYPAVVLVSGSGPQDRNETLMGHEPFKVLADYLTKNNIVVLRYDDRGINKSTGDFSKGNTADFGKDALAAVHFLRKQPQVDPMKVGIIGHSEGGLIATILAGQQASGLNFIVTLAGPMIPMDSLMLLQNEAVMKSQGLSISKEELAMIKKNYEIMGSDLPSAKAFDAIRENMKSVKGSQNLESADQIGALVTPWFRHFIKIDPIPFIKKIKIPMFAAFGGKDVQVPAVQNMESLMKNLSKNKKAESKVYPSFNHLFQHAKTGAVGEYSEIEETVNPEVMKDIVGWIKTL</sequence>
<protein>
    <submittedName>
        <fullName evidence="4">Alpha/beta hydrolase family protein</fullName>
        <ecNumber evidence="4">3.4.-.-</ecNumber>
    </submittedName>
</protein>
<keyword evidence="1 4" id="KW-0378">Hydrolase</keyword>
<name>A0ABW3RIR6_9SPHI</name>
<evidence type="ECO:0000313" key="5">
    <source>
        <dbReference type="Proteomes" id="UP001597205"/>
    </source>
</evidence>
<dbReference type="GO" id="GO:0016787">
    <property type="term" value="F:hydrolase activity"/>
    <property type="evidence" value="ECO:0007669"/>
    <property type="project" value="UniProtKB-KW"/>
</dbReference>
<dbReference type="PANTHER" id="PTHR43265:SF1">
    <property type="entry name" value="ESTERASE ESTD"/>
    <property type="match status" value="1"/>
</dbReference>
<dbReference type="InterPro" id="IPR053145">
    <property type="entry name" value="AB_hydrolase_Est10"/>
</dbReference>
<feature type="signal peptide" evidence="2">
    <location>
        <begin position="1"/>
        <end position="21"/>
    </location>
</feature>
<gene>
    <name evidence="4" type="ORF">ACFQ2C_03910</name>
</gene>
<keyword evidence="5" id="KW-1185">Reference proteome</keyword>
<keyword evidence="2" id="KW-0732">Signal</keyword>
<dbReference type="Proteomes" id="UP001597205">
    <property type="component" value="Unassembled WGS sequence"/>
</dbReference>
<dbReference type="InterPro" id="IPR002471">
    <property type="entry name" value="Pept_S9_AS"/>
</dbReference>
<dbReference type="SUPFAM" id="SSF53474">
    <property type="entry name" value="alpha/beta-Hydrolases"/>
    <property type="match status" value="1"/>
</dbReference>
<evidence type="ECO:0000256" key="1">
    <source>
        <dbReference type="ARBA" id="ARBA00022801"/>
    </source>
</evidence>
<dbReference type="InterPro" id="IPR000383">
    <property type="entry name" value="Xaa-Pro-like_dom"/>
</dbReference>
<dbReference type="EMBL" id="JBHTKY010000003">
    <property type="protein sequence ID" value="MFD1164746.1"/>
    <property type="molecule type" value="Genomic_DNA"/>
</dbReference>
<feature type="chain" id="PRO_5045221837" evidence="2">
    <location>
        <begin position="22"/>
        <end position="454"/>
    </location>
</feature>
<dbReference type="Pfam" id="PF02129">
    <property type="entry name" value="Peptidase_S15"/>
    <property type="match status" value="1"/>
</dbReference>
<reference evidence="5" key="1">
    <citation type="journal article" date="2019" name="Int. J. Syst. Evol. Microbiol.">
        <title>The Global Catalogue of Microorganisms (GCM) 10K type strain sequencing project: providing services to taxonomists for standard genome sequencing and annotation.</title>
        <authorList>
            <consortium name="The Broad Institute Genomics Platform"/>
            <consortium name="The Broad Institute Genome Sequencing Center for Infectious Disease"/>
            <person name="Wu L."/>
            <person name="Ma J."/>
        </authorList>
    </citation>
    <scope>NUCLEOTIDE SEQUENCE [LARGE SCALE GENOMIC DNA]</scope>
    <source>
        <strain evidence="5">CCUG 52468</strain>
    </source>
</reference>
<organism evidence="4 5">
    <name type="scientific">Sphingobacterium daejeonense</name>
    <dbReference type="NCBI Taxonomy" id="371142"/>
    <lineage>
        <taxon>Bacteria</taxon>
        <taxon>Pseudomonadati</taxon>
        <taxon>Bacteroidota</taxon>
        <taxon>Sphingobacteriia</taxon>
        <taxon>Sphingobacteriales</taxon>
        <taxon>Sphingobacteriaceae</taxon>
        <taxon>Sphingobacterium</taxon>
    </lineage>
</organism>
<feature type="domain" description="Xaa-Pro dipeptidyl-peptidase-like" evidence="3">
    <location>
        <begin position="150"/>
        <end position="407"/>
    </location>
</feature>
<dbReference type="PANTHER" id="PTHR43265">
    <property type="entry name" value="ESTERASE ESTD"/>
    <property type="match status" value="1"/>
</dbReference>
<dbReference type="PROSITE" id="PS00708">
    <property type="entry name" value="PRO_ENDOPEP_SER"/>
    <property type="match status" value="1"/>
</dbReference>